<protein>
    <recommendedName>
        <fullName evidence="2">NIPSNAP domain-containing protein</fullName>
    </recommendedName>
</protein>
<sequence>MSFFALETWIPLPDKKVDHDDMIRRWFVYVEEHQKEMFQEWKSARYFKEVDRETGEHSGRYMMIFEYLDREGFLAYKERRKDWSGPYAEYKKVDPYQFFRLDTVTETFWESGEEPLGLAF</sequence>
<proteinExistence type="predicted"/>
<evidence type="ECO:0008006" key="2">
    <source>
        <dbReference type="Google" id="ProtNLM"/>
    </source>
</evidence>
<organism evidence="1">
    <name type="scientific">marine metagenome</name>
    <dbReference type="NCBI Taxonomy" id="408172"/>
    <lineage>
        <taxon>unclassified sequences</taxon>
        <taxon>metagenomes</taxon>
        <taxon>ecological metagenomes</taxon>
    </lineage>
</organism>
<evidence type="ECO:0000313" key="1">
    <source>
        <dbReference type="EMBL" id="SVB53395.1"/>
    </source>
</evidence>
<gene>
    <name evidence="1" type="ORF">METZ01_LOCUS206249</name>
</gene>
<dbReference type="EMBL" id="UINC01045981">
    <property type="protein sequence ID" value="SVB53395.1"/>
    <property type="molecule type" value="Genomic_DNA"/>
</dbReference>
<reference evidence="1" key="1">
    <citation type="submission" date="2018-05" db="EMBL/GenBank/DDBJ databases">
        <authorList>
            <person name="Lanie J.A."/>
            <person name="Ng W.-L."/>
            <person name="Kazmierczak K.M."/>
            <person name="Andrzejewski T.M."/>
            <person name="Davidsen T.M."/>
            <person name="Wayne K.J."/>
            <person name="Tettelin H."/>
            <person name="Glass J.I."/>
            <person name="Rusch D."/>
            <person name="Podicherti R."/>
            <person name="Tsui H.-C.T."/>
            <person name="Winkler M.E."/>
        </authorList>
    </citation>
    <scope>NUCLEOTIDE SEQUENCE</scope>
</reference>
<dbReference type="AlphaFoldDB" id="A0A382ESN0"/>
<accession>A0A382ESN0</accession>
<name>A0A382ESN0_9ZZZZ</name>